<keyword evidence="6" id="KW-1185">Reference proteome</keyword>
<comment type="similarity">
    <text evidence="1">Belongs to the helicase family. RecQ subfamily.</text>
</comment>
<comment type="catalytic activity">
    <reaction evidence="2">
        <text>Couples ATP hydrolysis with the unwinding of duplex DNA by translocating in the 3'-5' direction.</text>
        <dbReference type="EC" id="5.6.2.4"/>
    </reaction>
</comment>
<dbReference type="WBParaSite" id="HPBE_0000486801-mRNA-1">
    <property type="protein sequence ID" value="HPBE_0000486801-mRNA-1"/>
    <property type="gene ID" value="HPBE_0000486801"/>
</dbReference>
<evidence type="ECO:0000256" key="1">
    <source>
        <dbReference type="ARBA" id="ARBA00005446"/>
    </source>
</evidence>
<dbReference type="GO" id="GO:0043138">
    <property type="term" value="F:3'-5' DNA helicase activity"/>
    <property type="evidence" value="ECO:0007669"/>
    <property type="project" value="UniProtKB-EC"/>
</dbReference>
<dbReference type="InterPro" id="IPR001650">
    <property type="entry name" value="Helicase_C-like"/>
</dbReference>
<evidence type="ECO:0000259" key="4">
    <source>
        <dbReference type="PROSITE" id="PS51194"/>
    </source>
</evidence>
<dbReference type="Gene3D" id="3.40.50.300">
    <property type="entry name" value="P-loop containing nucleotide triphosphate hydrolases"/>
    <property type="match status" value="1"/>
</dbReference>
<dbReference type="GO" id="GO:0005694">
    <property type="term" value="C:chromosome"/>
    <property type="evidence" value="ECO:0007669"/>
    <property type="project" value="TreeGrafter"/>
</dbReference>
<gene>
    <name evidence="5" type="ORF">HPBE_LOCUS4869</name>
</gene>
<dbReference type="Pfam" id="PF00271">
    <property type="entry name" value="Helicase_C"/>
    <property type="match status" value="1"/>
</dbReference>
<sequence length="122" mass="14150">MYHAGLSEKAKNDAHHGFIQDKQLFQYTTIVATVAFGMGIDKSDVRKVIHYGSPKDIESYYQEIGRAGRDGDPSQCHAFWSQKDLVMNRSRINKTMMEPYLSHAFEMLRAIEEFLNSMRCRR</sequence>
<dbReference type="AlphaFoldDB" id="A0A183FEP0"/>
<evidence type="ECO:0000256" key="3">
    <source>
        <dbReference type="ARBA" id="ARBA00034808"/>
    </source>
</evidence>
<reference evidence="7" key="2">
    <citation type="submission" date="2019-09" db="UniProtKB">
        <authorList>
            <consortium name="WormBaseParasite"/>
        </authorList>
    </citation>
    <scope>IDENTIFICATION</scope>
</reference>
<dbReference type="PANTHER" id="PTHR13710:SF120">
    <property type="entry name" value="BIFUNCTIONAL 3'-5' EXONUCLEASE_ATP-DEPENDENT HELICASE WRN"/>
    <property type="match status" value="1"/>
</dbReference>
<dbReference type="OrthoDB" id="10261556at2759"/>
<protein>
    <recommendedName>
        <fullName evidence="3">DNA 3'-5' helicase</fullName>
        <ecNumber evidence="3">5.6.2.4</ecNumber>
    </recommendedName>
</protein>
<dbReference type="PANTHER" id="PTHR13710">
    <property type="entry name" value="DNA HELICASE RECQ FAMILY MEMBER"/>
    <property type="match status" value="1"/>
</dbReference>
<organism evidence="6 7">
    <name type="scientific">Heligmosomoides polygyrus</name>
    <name type="common">Parasitic roundworm</name>
    <dbReference type="NCBI Taxonomy" id="6339"/>
    <lineage>
        <taxon>Eukaryota</taxon>
        <taxon>Metazoa</taxon>
        <taxon>Ecdysozoa</taxon>
        <taxon>Nematoda</taxon>
        <taxon>Chromadorea</taxon>
        <taxon>Rhabditida</taxon>
        <taxon>Rhabditina</taxon>
        <taxon>Rhabditomorpha</taxon>
        <taxon>Strongyloidea</taxon>
        <taxon>Heligmosomidae</taxon>
        <taxon>Heligmosomoides</taxon>
    </lineage>
</organism>
<accession>A0A3P7XRZ0</accession>
<dbReference type="EC" id="5.6.2.4" evidence="3"/>
<proteinExistence type="inferred from homology"/>
<evidence type="ECO:0000256" key="2">
    <source>
        <dbReference type="ARBA" id="ARBA00034617"/>
    </source>
</evidence>
<dbReference type="SUPFAM" id="SSF52540">
    <property type="entry name" value="P-loop containing nucleoside triphosphate hydrolases"/>
    <property type="match status" value="1"/>
</dbReference>
<dbReference type="GO" id="GO:0005737">
    <property type="term" value="C:cytoplasm"/>
    <property type="evidence" value="ECO:0007669"/>
    <property type="project" value="TreeGrafter"/>
</dbReference>
<evidence type="ECO:0000313" key="6">
    <source>
        <dbReference type="Proteomes" id="UP000050761"/>
    </source>
</evidence>
<dbReference type="PROSITE" id="PS51194">
    <property type="entry name" value="HELICASE_CTER"/>
    <property type="match status" value="1"/>
</dbReference>
<reference evidence="5 6" key="1">
    <citation type="submission" date="2018-11" db="EMBL/GenBank/DDBJ databases">
        <authorList>
            <consortium name="Pathogen Informatics"/>
        </authorList>
    </citation>
    <scope>NUCLEOTIDE SEQUENCE [LARGE SCALE GENOMIC DNA]</scope>
</reference>
<dbReference type="EMBL" id="UZAH01025373">
    <property type="protein sequence ID" value="VDO62597.1"/>
    <property type="molecule type" value="Genomic_DNA"/>
</dbReference>
<name>A0A183FEP0_HELPZ</name>
<feature type="domain" description="Helicase C-terminal" evidence="4">
    <location>
        <begin position="1"/>
        <end position="112"/>
    </location>
</feature>
<dbReference type="GO" id="GO:0005654">
    <property type="term" value="C:nucleoplasm"/>
    <property type="evidence" value="ECO:0007669"/>
    <property type="project" value="TreeGrafter"/>
</dbReference>
<evidence type="ECO:0000313" key="5">
    <source>
        <dbReference type="EMBL" id="VDO62597.1"/>
    </source>
</evidence>
<dbReference type="GO" id="GO:0000724">
    <property type="term" value="P:double-strand break repair via homologous recombination"/>
    <property type="evidence" value="ECO:0007669"/>
    <property type="project" value="TreeGrafter"/>
</dbReference>
<dbReference type="GO" id="GO:0000723">
    <property type="term" value="P:telomere maintenance"/>
    <property type="evidence" value="ECO:0007669"/>
    <property type="project" value="TreeGrafter"/>
</dbReference>
<dbReference type="InterPro" id="IPR027417">
    <property type="entry name" value="P-loop_NTPase"/>
</dbReference>
<dbReference type="SMART" id="SM00490">
    <property type="entry name" value="HELICc"/>
    <property type="match status" value="1"/>
</dbReference>
<evidence type="ECO:0000313" key="7">
    <source>
        <dbReference type="WBParaSite" id="HPBE_0000486801-mRNA-1"/>
    </source>
</evidence>
<dbReference type="Proteomes" id="UP000050761">
    <property type="component" value="Unassembled WGS sequence"/>
</dbReference>
<dbReference type="GO" id="GO:0009378">
    <property type="term" value="F:four-way junction helicase activity"/>
    <property type="evidence" value="ECO:0007669"/>
    <property type="project" value="TreeGrafter"/>
</dbReference>
<accession>A0A183FEP0</accession>